<dbReference type="AlphaFoldDB" id="A0A9D1Z7C8"/>
<proteinExistence type="predicted"/>
<reference evidence="2" key="2">
    <citation type="submission" date="2021-04" db="EMBL/GenBank/DDBJ databases">
        <authorList>
            <person name="Gilroy R."/>
        </authorList>
    </citation>
    <scope>NUCLEOTIDE SEQUENCE</scope>
    <source>
        <strain evidence="2">CHK199-9574</strain>
    </source>
</reference>
<feature type="transmembrane region" description="Helical" evidence="1">
    <location>
        <begin position="249"/>
        <end position="274"/>
    </location>
</feature>
<feature type="transmembrane region" description="Helical" evidence="1">
    <location>
        <begin position="317"/>
        <end position="339"/>
    </location>
</feature>
<dbReference type="EMBL" id="DXCO01000032">
    <property type="protein sequence ID" value="HIY78246.1"/>
    <property type="molecule type" value="Genomic_DNA"/>
</dbReference>
<evidence type="ECO:0000313" key="3">
    <source>
        <dbReference type="Proteomes" id="UP000824135"/>
    </source>
</evidence>
<feature type="transmembrane region" description="Helical" evidence="1">
    <location>
        <begin position="359"/>
        <end position="381"/>
    </location>
</feature>
<sequence>MKAKWLLLTKIQLTEFFGINKLRHSDDARVKRRVAGAAAVFVLAAAVILFYVVLTAIAFARMGMNDCLPSLAVAFAAITVFIFGLLKGGNTLFATKDYDAVMSLPVKKRDVIVSRLVCTYIAELLFCAIFIIPVSVVYFIYLPQGLNAADLFTIFAAFLFTPLLPMILSVAIGTVLAALTAKFRYKSLAQAILAILLFIGLMAASFALSYSSASDAADSAADMNSVFDLIVRNIYPPALFVLYTMQGKVWGIFAFIGISVAAAAVFVFVISAFYAKINARLTAGVSKGKFKIGSVRTASSFSALLKKECKRLFTSPAYLMNGAAGSAMLLVFTILMLISDPIGTIVGAAAQEGVALPSVGYAAAAMCMLFAGMTLASAASLSMEGKSRWIMFSLPVSARKIFMAKALVNFILAVPTAIFFSAVACVQAEADVFTWILSLAAPIAFAAFISVAGVFLNYKFPKYEWTNERAALKNSIPALILSFGDLIIGIGIFILCLFLNDLAFIPVLAMTILSIAGCIALFVYFGKVRLVEGETAPAAQRADMPPGRKL</sequence>
<feature type="transmembrane region" description="Helical" evidence="1">
    <location>
        <begin position="68"/>
        <end position="86"/>
    </location>
</feature>
<feature type="transmembrane region" description="Helical" evidence="1">
    <location>
        <begin position="435"/>
        <end position="458"/>
    </location>
</feature>
<feature type="transmembrane region" description="Helical" evidence="1">
    <location>
        <begin position="478"/>
        <end position="498"/>
    </location>
</feature>
<feature type="transmembrane region" description="Helical" evidence="1">
    <location>
        <begin position="117"/>
        <end position="141"/>
    </location>
</feature>
<protein>
    <submittedName>
        <fullName evidence="2">Uncharacterized protein</fullName>
    </submittedName>
</protein>
<gene>
    <name evidence="2" type="ORF">H9728_04305</name>
</gene>
<feature type="transmembrane region" description="Helical" evidence="1">
    <location>
        <begin position="34"/>
        <end position="62"/>
    </location>
</feature>
<name>A0A9D1Z7C8_9FIRM</name>
<feature type="transmembrane region" description="Helical" evidence="1">
    <location>
        <begin position="402"/>
        <end position="423"/>
    </location>
</feature>
<reference evidence="2" key="1">
    <citation type="journal article" date="2021" name="PeerJ">
        <title>Extensive microbial diversity within the chicken gut microbiome revealed by metagenomics and culture.</title>
        <authorList>
            <person name="Gilroy R."/>
            <person name="Ravi A."/>
            <person name="Getino M."/>
            <person name="Pursley I."/>
            <person name="Horton D.L."/>
            <person name="Alikhan N.F."/>
            <person name="Baker D."/>
            <person name="Gharbi K."/>
            <person name="Hall N."/>
            <person name="Watson M."/>
            <person name="Adriaenssens E.M."/>
            <person name="Foster-Nyarko E."/>
            <person name="Jarju S."/>
            <person name="Secka A."/>
            <person name="Antonio M."/>
            <person name="Oren A."/>
            <person name="Chaudhuri R.R."/>
            <person name="La Ragione R."/>
            <person name="Hildebrand F."/>
            <person name="Pallen M.J."/>
        </authorList>
    </citation>
    <scope>NUCLEOTIDE SEQUENCE</scope>
    <source>
        <strain evidence="2">CHK199-9574</strain>
    </source>
</reference>
<evidence type="ECO:0000313" key="2">
    <source>
        <dbReference type="EMBL" id="HIY78246.1"/>
    </source>
</evidence>
<feature type="transmembrane region" description="Helical" evidence="1">
    <location>
        <begin position="191"/>
        <end position="210"/>
    </location>
</feature>
<keyword evidence="1" id="KW-1133">Transmembrane helix</keyword>
<feature type="transmembrane region" description="Helical" evidence="1">
    <location>
        <begin position="504"/>
        <end position="525"/>
    </location>
</feature>
<organism evidence="2 3">
    <name type="scientific">Candidatus Borkfalkia excrementavium</name>
    <dbReference type="NCBI Taxonomy" id="2838505"/>
    <lineage>
        <taxon>Bacteria</taxon>
        <taxon>Bacillati</taxon>
        <taxon>Bacillota</taxon>
        <taxon>Clostridia</taxon>
        <taxon>Christensenellales</taxon>
        <taxon>Christensenellaceae</taxon>
        <taxon>Candidatus Borkfalkia</taxon>
    </lineage>
</organism>
<dbReference type="Proteomes" id="UP000824135">
    <property type="component" value="Unassembled WGS sequence"/>
</dbReference>
<evidence type="ECO:0000256" key="1">
    <source>
        <dbReference type="SAM" id="Phobius"/>
    </source>
</evidence>
<keyword evidence="1" id="KW-0472">Membrane</keyword>
<keyword evidence="1" id="KW-0812">Transmembrane</keyword>
<feature type="transmembrane region" description="Helical" evidence="1">
    <location>
        <begin position="153"/>
        <end position="179"/>
    </location>
</feature>
<accession>A0A9D1Z7C8</accession>
<comment type="caution">
    <text evidence="2">The sequence shown here is derived from an EMBL/GenBank/DDBJ whole genome shotgun (WGS) entry which is preliminary data.</text>
</comment>